<gene>
    <name evidence="1" type="ORF">DPEC_G00086670</name>
</gene>
<sequence length="326" mass="37170">MACNEKLLQMGALWPSLLNNGIVFMLMSVFLYFNVLLSALMDCLVAVPGSTQWQSCASNQVQWELIVAVASFWMLLRIVQVIKPRRYYLTETDILKQLAEMKRLLGESETRTQRQSAEIQSSKQECQDLKMRLNKTVVESAVEEPNFRDPTSNLLHRTNQQTLGKLSEALKMMEERFQHQKRLTCEAANALAIEKQVTNLLHQKIFKLSSKVKDMALDKDISLDKPCKASTSTLKAFKAPPSQDLCGKPTKNGTPCQILDIAPDPGPRRSFRPVSDEDGRQRNCFPFKFRTGKFFRKFRKSSKKEPMVYVLPLGDHDTPHLGVEFP</sequence>
<evidence type="ECO:0000313" key="1">
    <source>
        <dbReference type="EMBL" id="KAJ8009224.1"/>
    </source>
</evidence>
<name>A0ACC2GZM2_DALPE</name>
<organism evidence="1 2">
    <name type="scientific">Dallia pectoralis</name>
    <name type="common">Alaska blackfish</name>
    <dbReference type="NCBI Taxonomy" id="75939"/>
    <lineage>
        <taxon>Eukaryota</taxon>
        <taxon>Metazoa</taxon>
        <taxon>Chordata</taxon>
        <taxon>Craniata</taxon>
        <taxon>Vertebrata</taxon>
        <taxon>Euteleostomi</taxon>
        <taxon>Actinopterygii</taxon>
        <taxon>Neopterygii</taxon>
        <taxon>Teleostei</taxon>
        <taxon>Protacanthopterygii</taxon>
        <taxon>Esociformes</taxon>
        <taxon>Umbridae</taxon>
        <taxon>Dallia</taxon>
    </lineage>
</organism>
<comment type="caution">
    <text evidence="1">The sequence shown here is derived from an EMBL/GenBank/DDBJ whole genome shotgun (WGS) entry which is preliminary data.</text>
</comment>
<reference evidence="1" key="1">
    <citation type="submission" date="2021-05" db="EMBL/GenBank/DDBJ databases">
        <authorList>
            <person name="Pan Q."/>
            <person name="Jouanno E."/>
            <person name="Zahm M."/>
            <person name="Klopp C."/>
            <person name="Cabau C."/>
            <person name="Louis A."/>
            <person name="Berthelot C."/>
            <person name="Parey E."/>
            <person name="Roest Crollius H."/>
            <person name="Montfort J."/>
            <person name="Robinson-Rechavi M."/>
            <person name="Bouchez O."/>
            <person name="Lampietro C."/>
            <person name="Lopez Roques C."/>
            <person name="Donnadieu C."/>
            <person name="Postlethwait J."/>
            <person name="Bobe J."/>
            <person name="Dillon D."/>
            <person name="Chandos A."/>
            <person name="von Hippel F."/>
            <person name="Guiguen Y."/>
        </authorList>
    </citation>
    <scope>NUCLEOTIDE SEQUENCE</scope>
    <source>
        <strain evidence="1">YG-Jan2019</strain>
    </source>
</reference>
<evidence type="ECO:0000313" key="2">
    <source>
        <dbReference type="Proteomes" id="UP001157502"/>
    </source>
</evidence>
<dbReference type="Proteomes" id="UP001157502">
    <property type="component" value="Chromosome 7"/>
</dbReference>
<accession>A0ACC2GZM2</accession>
<protein>
    <submittedName>
        <fullName evidence="1">Uncharacterized protein</fullName>
    </submittedName>
</protein>
<dbReference type="EMBL" id="CM055734">
    <property type="protein sequence ID" value="KAJ8009224.1"/>
    <property type="molecule type" value="Genomic_DNA"/>
</dbReference>
<keyword evidence="2" id="KW-1185">Reference proteome</keyword>
<proteinExistence type="predicted"/>